<evidence type="ECO:0000313" key="2">
    <source>
        <dbReference type="EMBL" id="CRK95413.1"/>
    </source>
</evidence>
<feature type="region of interest" description="Disordered" evidence="1">
    <location>
        <begin position="68"/>
        <end position="107"/>
    </location>
</feature>
<protein>
    <submittedName>
        <fullName evidence="2">CLUMA_CG008843, isoform A</fullName>
    </submittedName>
</protein>
<keyword evidence="3" id="KW-1185">Reference proteome</keyword>
<organism evidence="2 3">
    <name type="scientific">Clunio marinus</name>
    <dbReference type="NCBI Taxonomy" id="568069"/>
    <lineage>
        <taxon>Eukaryota</taxon>
        <taxon>Metazoa</taxon>
        <taxon>Ecdysozoa</taxon>
        <taxon>Arthropoda</taxon>
        <taxon>Hexapoda</taxon>
        <taxon>Insecta</taxon>
        <taxon>Pterygota</taxon>
        <taxon>Neoptera</taxon>
        <taxon>Endopterygota</taxon>
        <taxon>Diptera</taxon>
        <taxon>Nematocera</taxon>
        <taxon>Chironomoidea</taxon>
        <taxon>Chironomidae</taxon>
        <taxon>Clunio</taxon>
    </lineage>
</organism>
<evidence type="ECO:0000256" key="1">
    <source>
        <dbReference type="SAM" id="MobiDB-lite"/>
    </source>
</evidence>
<gene>
    <name evidence="2" type="ORF">CLUMA_CG008843</name>
</gene>
<evidence type="ECO:0000313" key="3">
    <source>
        <dbReference type="Proteomes" id="UP000183832"/>
    </source>
</evidence>
<name>A0A1J1I547_9DIPT</name>
<sequence>MKQFQRQTQMHIYSASLDLSTRNVGIFPINYVFPDFRSINEHTTHYFAQCLLIKKYKLALKKLRVADKDHKRSRGYLVQNSTEKPAKLKEKKKLKKTSKAAIKRSIQ</sequence>
<feature type="compositionally biased region" description="Basic residues" evidence="1">
    <location>
        <begin position="89"/>
        <end position="107"/>
    </location>
</feature>
<dbReference type="EMBL" id="CVRI01000041">
    <property type="protein sequence ID" value="CRK95413.1"/>
    <property type="molecule type" value="Genomic_DNA"/>
</dbReference>
<accession>A0A1J1I547</accession>
<dbReference type="AlphaFoldDB" id="A0A1J1I547"/>
<proteinExistence type="predicted"/>
<dbReference type="Proteomes" id="UP000183832">
    <property type="component" value="Unassembled WGS sequence"/>
</dbReference>
<reference evidence="2 3" key="1">
    <citation type="submission" date="2015-04" db="EMBL/GenBank/DDBJ databases">
        <authorList>
            <person name="Syromyatnikov M.Y."/>
            <person name="Popov V.N."/>
        </authorList>
    </citation>
    <scope>NUCLEOTIDE SEQUENCE [LARGE SCALE GENOMIC DNA]</scope>
</reference>